<proteinExistence type="predicted"/>
<protein>
    <submittedName>
        <fullName evidence="1">Uncharacterized protein</fullName>
    </submittedName>
</protein>
<name>A0A7J8PSC4_GOSRA</name>
<comment type="caution">
    <text evidence="1">The sequence shown here is derived from an EMBL/GenBank/DDBJ whole genome shotgun (WGS) entry which is preliminary data.</text>
</comment>
<evidence type="ECO:0000313" key="2">
    <source>
        <dbReference type="Proteomes" id="UP000593578"/>
    </source>
</evidence>
<dbReference type="EMBL" id="JABEZZ010000008">
    <property type="protein sequence ID" value="MBA0592026.1"/>
    <property type="molecule type" value="Genomic_DNA"/>
</dbReference>
<dbReference type="AlphaFoldDB" id="A0A7J8PSC4"/>
<reference evidence="1 2" key="1">
    <citation type="journal article" date="2019" name="Genome Biol. Evol.">
        <title>Insights into the evolution of the New World diploid cottons (Gossypium, subgenus Houzingenia) based on genome sequencing.</title>
        <authorList>
            <person name="Grover C.E."/>
            <person name="Arick M.A. 2nd"/>
            <person name="Thrash A."/>
            <person name="Conover J.L."/>
            <person name="Sanders W.S."/>
            <person name="Peterson D.G."/>
            <person name="Frelichowski J.E."/>
            <person name="Scheffler J.A."/>
            <person name="Scheffler B.E."/>
            <person name="Wendel J.F."/>
        </authorList>
    </citation>
    <scope>NUCLEOTIDE SEQUENCE [LARGE SCALE GENOMIC DNA]</scope>
    <source>
        <strain evidence="1">8</strain>
        <tissue evidence="1">Leaf</tissue>
    </source>
</reference>
<organism evidence="1 2">
    <name type="scientific">Gossypium raimondii</name>
    <name type="common">Peruvian cotton</name>
    <name type="synonym">Gossypium klotzschianum subsp. raimondii</name>
    <dbReference type="NCBI Taxonomy" id="29730"/>
    <lineage>
        <taxon>Eukaryota</taxon>
        <taxon>Viridiplantae</taxon>
        <taxon>Streptophyta</taxon>
        <taxon>Embryophyta</taxon>
        <taxon>Tracheophyta</taxon>
        <taxon>Spermatophyta</taxon>
        <taxon>Magnoliopsida</taxon>
        <taxon>eudicotyledons</taxon>
        <taxon>Gunneridae</taxon>
        <taxon>Pentapetalae</taxon>
        <taxon>rosids</taxon>
        <taxon>malvids</taxon>
        <taxon>Malvales</taxon>
        <taxon>Malvaceae</taxon>
        <taxon>Malvoideae</taxon>
        <taxon>Gossypium</taxon>
    </lineage>
</organism>
<evidence type="ECO:0000313" key="1">
    <source>
        <dbReference type="EMBL" id="MBA0592026.1"/>
    </source>
</evidence>
<sequence>MDKHLKALALKHMDTKFIKLDAEVNINKLSRFLKLDRYFSYFILVVVIFSLQT</sequence>
<gene>
    <name evidence="1" type="ORF">Gorai_009014</name>
</gene>
<dbReference type="Proteomes" id="UP000593578">
    <property type="component" value="Unassembled WGS sequence"/>
</dbReference>
<accession>A0A7J8PSC4</accession>